<dbReference type="GO" id="GO:0006629">
    <property type="term" value="P:lipid metabolic process"/>
    <property type="evidence" value="ECO:0007669"/>
    <property type="project" value="InterPro"/>
</dbReference>
<feature type="compositionally biased region" description="Polar residues" evidence="1">
    <location>
        <begin position="1"/>
        <end position="13"/>
    </location>
</feature>
<dbReference type="Proteomes" id="UP001179952">
    <property type="component" value="Unassembled WGS sequence"/>
</dbReference>
<feature type="compositionally biased region" description="Acidic residues" evidence="1">
    <location>
        <begin position="100"/>
        <end position="117"/>
    </location>
</feature>
<evidence type="ECO:0000313" key="3">
    <source>
        <dbReference type="EMBL" id="KAK1275757.1"/>
    </source>
</evidence>
<dbReference type="AlphaFoldDB" id="A0AAV9BH91"/>
<dbReference type="PANTHER" id="PTHR46483">
    <property type="entry name" value="PHOSPHOLIPASE A1 PLIP2, CHLOROPLASTIC"/>
    <property type="match status" value="1"/>
</dbReference>
<dbReference type="PANTHER" id="PTHR46483:SF1">
    <property type="entry name" value="PHOSPHOLIPASE A1 PLIP1, CHLOROPLASTIC"/>
    <property type="match status" value="1"/>
</dbReference>
<evidence type="ECO:0000259" key="2">
    <source>
        <dbReference type="Pfam" id="PF01764"/>
    </source>
</evidence>
<accession>A0AAV9BH91</accession>
<dbReference type="SUPFAM" id="SSF53474">
    <property type="entry name" value="alpha/beta-Hydrolases"/>
    <property type="match status" value="1"/>
</dbReference>
<dbReference type="InterPro" id="IPR043367">
    <property type="entry name" value="PLIP1/2/3"/>
</dbReference>
<comment type="caution">
    <text evidence="3">The sequence shown here is derived from an EMBL/GenBank/DDBJ whole genome shotgun (WGS) entry which is preliminary data.</text>
</comment>
<sequence>MACSPMNISGVSQPPSAAASGIRRSRSSPQLRCSLKKTHSSDSISASPVRSLLAEKDVGLIDHSCSSNEFVRETDKRSNWVEMIVRLREQWRERQRQREEGEEEEEHEMDGGDESCDVDYETDDDGFVFDRKSFSRFLFRVPWSETKLFSKLAFLCNMAYVIPEMKADDLQNCYDLRYVTSSLEEKKFRVAHEGEPTNGGPESERRPIRPTVAYRIAASAANYVRTRAKGLLSLGGPDEEEEEEEEAHVAECVASTMTAVVAAEEEAKMAAARDLRSPHSAPCEWFVCDDPETSTRFFVIQGSDSLASWQANLFFEPTKFEGTKVRVHRGIYEAAQGMYEQFMPLIEAHLKAHGDKARLRFTGHSLGGSLSLLVHLMLVLRGAVRPCALEPVVTFGSPFVFCGGKGLLEGLGMEKGQVCSVMLHRDIVPRAFSCTYPNHVAQLLRRLSAFRSHPCLNLQKLLYSPIGQLYILQPDEDSSPPHPLLSPGSALWALDASDGATAALKSFLNNPHPVDTLSDPTAYGSEGTILRDHDSSNYLKAVNAVLRHTKWVLAPHQRFDEWWHHLALAPPQPWNQYHHDRLLEIRGPVAEEVVG</sequence>
<dbReference type="InterPro" id="IPR029058">
    <property type="entry name" value="AB_hydrolase_fold"/>
</dbReference>
<feature type="domain" description="Fungal lipase-type" evidence="2">
    <location>
        <begin position="298"/>
        <end position="434"/>
    </location>
</feature>
<dbReference type="Pfam" id="PF01764">
    <property type="entry name" value="Lipase_3"/>
    <property type="match status" value="1"/>
</dbReference>
<feature type="region of interest" description="Disordered" evidence="1">
    <location>
        <begin position="95"/>
        <end position="117"/>
    </location>
</feature>
<organism evidence="3 4">
    <name type="scientific">Acorus gramineus</name>
    <name type="common">Dwarf sweet flag</name>
    <dbReference type="NCBI Taxonomy" id="55184"/>
    <lineage>
        <taxon>Eukaryota</taxon>
        <taxon>Viridiplantae</taxon>
        <taxon>Streptophyta</taxon>
        <taxon>Embryophyta</taxon>
        <taxon>Tracheophyta</taxon>
        <taxon>Spermatophyta</taxon>
        <taxon>Magnoliopsida</taxon>
        <taxon>Liliopsida</taxon>
        <taxon>Acoraceae</taxon>
        <taxon>Acorus</taxon>
    </lineage>
</organism>
<gene>
    <name evidence="3" type="ORF">QJS04_geneDACA011078</name>
</gene>
<name>A0AAV9BH91_ACOGR</name>
<dbReference type="GO" id="GO:0008970">
    <property type="term" value="F:phospholipase A1 activity"/>
    <property type="evidence" value="ECO:0007669"/>
    <property type="project" value="InterPro"/>
</dbReference>
<dbReference type="EMBL" id="JAUJYN010000003">
    <property type="protein sequence ID" value="KAK1275757.1"/>
    <property type="molecule type" value="Genomic_DNA"/>
</dbReference>
<keyword evidence="4" id="KW-1185">Reference proteome</keyword>
<reference evidence="3" key="1">
    <citation type="journal article" date="2023" name="Nat. Commun.">
        <title>Diploid and tetraploid genomes of Acorus and the evolution of monocots.</title>
        <authorList>
            <person name="Ma L."/>
            <person name="Liu K.W."/>
            <person name="Li Z."/>
            <person name="Hsiao Y.Y."/>
            <person name="Qi Y."/>
            <person name="Fu T."/>
            <person name="Tang G.D."/>
            <person name="Zhang D."/>
            <person name="Sun W.H."/>
            <person name="Liu D.K."/>
            <person name="Li Y."/>
            <person name="Chen G.Z."/>
            <person name="Liu X.D."/>
            <person name="Liao X.Y."/>
            <person name="Jiang Y.T."/>
            <person name="Yu X."/>
            <person name="Hao Y."/>
            <person name="Huang J."/>
            <person name="Zhao X.W."/>
            <person name="Ke S."/>
            <person name="Chen Y.Y."/>
            <person name="Wu W.L."/>
            <person name="Hsu J.L."/>
            <person name="Lin Y.F."/>
            <person name="Huang M.D."/>
            <person name="Li C.Y."/>
            <person name="Huang L."/>
            <person name="Wang Z.W."/>
            <person name="Zhao X."/>
            <person name="Zhong W.Y."/>
            <person name="Peng D.H."/>
            <person name="Ahmad S."/>
            <person name="Lan S."/>
            <person name="Zhang J.S."/>
            <person name="Tsai W.C."/>
            <person name="Van de Peer Y."/>
            <person name="Liu Z.J."/>
        </authorList>
    </citation>
    <scope>NUCLEOTIDE SEQUENCE</scope>
    <source>
        <strain evidence="3">SCP</strain>
    </source>
</reference>
<evidence type="ECO:0000313" key="4">
    <source>
        <dbReference type="Proteomes" id="UP001179952"/>
    </source>
</evidence>
<dbReference type="CDD" id="cd00519">
    <property type="entry name" value="Lipase_3"/>
    <property type="match status" value="1"/>
</dbReference>
<dbReference type="Gene3D" id="3.40.50.1820">
    <property type="entry name" value="alpha/beta hydrolase"/>
    <property type="match status" value="1"/>
</dbReference>
<reference evidence="3" key="2">
    <citation type="submission" date="2023-06" db="EMBL/GenBank/DDBJ databases">
        <authorList>
            <person name="Ma L."/>
            <person name="Liu K.-W."/>
            <person name="Li Z."/>
            <person name="Hsiao Y.-Y."/>
            <person name="Qi Y."/>
            <person name="Fu T."/>
            <person name="Tang G."/>
            <person name="Zhang D."/>
            <person name="Sun W.-H."/>
            <person name="Liu D.-K."/>
            <person name="Li Y."/>
            <person name="Chen G.-Z."/>
            <person name="Liu X.-D."/>
            <person name="Liao X.-Y."/>
            <person name="Jiang Y.-T."/>
            <person name="Yu X."/>
            <person name="Hao Y."/>
            <person name="Huang J."/>
            <person name="Zhao X.-W."/>
            <person name="Ke S."/>
            <person name="Chen Y.-Y."/>
            <person name="Wu W.-L."/>
            <person name="Hsu J.-L."/>
            <person name="Lin Y.-F."/>
            <person name="Huang M.-D."/>
            <person name="Li C.-Y."/>
            <person name="Huang L."/>
            <person name="Wang Z.-W."/>
            <person name="Zhao X."/>
            <person name="Zhong W.-Y."/>
            <person name="Peng D.-H."/>
            <person name="Ahmad S."/>
            <person name="Lan S."/>
            <person name="Zhang J.-S."/>
            <person name="Tsai W.-C."/>
            <person name="Van De Peer Y."/>
            <person name="Liu Z.-J."/>
        </authorList>
    </citation>
    <scope>NUCLEOTIDE SEQUENCE</scope>
    <source>
        <strain evidence="3">SCP</strain>
        <tissue evidence="3">Leaves</tissue>
    </source>
</reference>
<evidence type="ECO:0000256" key="1">
    <source>
        <dbReference type="SAM" id="MobiDB-lite"/>
    </source>
</evidence>
<proteinExistence type="predicted"/>
<protein>
    <recommendedName>
        <fullName evidence="2">Fungal lipase-type domain-containing protein</fullName>
    </recommendedName>
</protein>
<dbReference type="InterPro" id="IPR002921">
    <property type="entry name" value="Fungal_lipase-type"/>
</dbReference>
<feature type="region of interest" description="Disordered" evidence="1">
    <location>
        <begin position="1"/>
        <end position="48"/>
    </location>
</feature>